<dbReference type="AlphaFoldDB" id="A0A2M7DA65"/>
<dbReference type="Proteomes" id="UP000230864">
    <property type="component" value="Unassembled WGS sequence"/>
</dbReference>
<evidence type="ECO:0000256" key="1">
    <source>
        <dbReference type="SAM" id="Coils"/>
    </source>
</evidence>
<sequence>MANLSDWAKKISDKAREREIKEARSLEQKKKEEENHKERYEYLLSQITPQVERIAGYFAKILGGELLKECSDNANILKIQLKHGVVSIIIGGSFGETGRYNYYLVIITRDISDRFKKKLKWLCEDDISGFEKYYGESSRGDPSDTYASYLLRFSAFKEEKFEKVLKVFCESAFGV</sequence>
<organism evidence="2 3">
    <name type="scientific">Candidatus Nealsonbacteria bacterium CG02_land_8_20_14_3_00_37_10</name>
    <dbReference type="NCBI Taxonomy" id="1974699"/>
    <lineage>
        <taxon>Bacteria</taxon>
        <taxon>Candidatus Nealsoniibacteriota</taxon>
    </lineage>
</organism>
<keyword evidence="1" id="KW-0175">Coiled coil</keyword>
<proteinExistence type="predicted"/>
<dbReference type="EMBL" id="PETZ01000008">
    <property type="protein sequence ID" value="PIV45341.1"/>
    <property type="molecule type" value="Genomic_DNA"/>
</dbReference>
<gene>
    <name evidence="2" type="ORF">COS25_00315</name>
</gene>
<name>A0A2M7DA65_9BACT</name>
<reference evidence="3" key="1">
    <citation type="submission" date="2017-09" db="EMBL/GenBank/DDBJ databases">
        <title>Depth-based differentiation of microbial function through sediment-hosted aquifers and enrichment of novel symbionts in the deep terrestrial subsurface.</title>
        <authorList>
            <person name="Probst A.J."/>
            <person name="Ladd B."/>
            <person name="Jarett J.K."/>
            <person name="Geller-Mcgrath D.E."/>
            <person name="Sieber C.M.K."/>
            <person name="Emerson J.B."/>
            <person name="Anantharaman K."/>
            <person name="Thomas B.C."/>
            <person name="Malmstrom R."/>
            <person name="Stieglmeier M."/>
            <person name="Klingl A."/>
            <person name="Woyke T."/>
            <person name="Ryan C.M."/>
            <person name="Banfield J.F."/>
        </authorList>
    </citation>
    <scope>NUCLEOTIDE SEQUENCE [LARGE SCALE GENOMIC DNA]</scope>
</reference>
<comment type="caution">
    <text evidence="2">The sequence shown here is derived from an EMBL/GenBank/DDBJ whole genome shotgun (WGS) entry which is preliminary data.</text>
</comment>
<feature type="coiled-coil region" evidence="1">
    <location>
        <begin position="16"/>
        <end position="46"/>
    </location>
</feature>
<accession>A0A2M7DA65</accession>
<evidence type="ECO:0000313" key="2">
    <source>
        <dbReference type="EMBL" id="PIV45341.1"/>
    </source>
</evidence>
<evidence type="ECO:0000313" key="3">
    <source>
        <dbReference type="Proteomes" id="UP000230864"/>
    </source>
</evidence>
<protein>
    <submittedName>
        <fullName evidence="2">Uncharacterized protein</fullName>
    </submittedName>
</protein>